<dbReference type="InterPro" id="IPR012967">
    <property type="entry name" value="COMT_dimerisation"/>
</dbReference>
<keyword evidence="9" id="KW-1185">Reference proteome</keyword>
<dbReference type="OrthoDB" id="2329154at2759"/>
<keyword evidence="5" id="KW-0732">Signal</keyword>
<dbReference type="PANTHER" id="PTHR43712:SF2">
    <property type="entry name" value="O-METHYLTRANSFERASE CICE"/>
    <property type="match status" value="1"/>
</dbReference>
<keyword evidence="1 8" id="KW-0489">Methyltransferase</keyword>
<feature type="domain" description="O-methyltransferase dimerisation" evidence="7">
    <location>
        <begin position="65"/>
        <end position="138"/>
    </location>
</feature>
<feature type="domain" description="O-methyltransferase C-terminal" evidence="6">
    <location>
        <begin position="174"/>
        <end position="392"/>
    </location>
</feature>
<protein>
    <submittedName>
        <fullName evidence="8">Hydroxyneurosporene methyltransferase</fullName>
    </submittedName>
</protein>
<keyword evidence="2 8" id="KW-0808">Transferase</keyword>
<dbReference type="Pfam" id="PF00891">
    <property type="entry name" value="Methyltransf_2"/>
    <property type="match status" value="1"/>
</dbReference>
<keyword evidence="3" id="KW-0949">S-adenosyl-L-methionine</keyword>
<proteinExistence type="predicted"/>
<dbReference type="GO" id="GO:0046983">
    <property type="term" value="F:protein dimerization activity"/>
    <property type="evidence" value="ECO:0007669"/>
    <property type="project" value="InterPro"/>
</dbReference>
<sequence>MYTIIIISLALFVFSYWLTVQNCNNNCSYHLPALTYDTFLWIGKKITDFQRQLYPPSYIVLNEWSGFIISKVIYELTKLEIADIIKGHSGKMNICEIAKVTKTDEDKLNRLLCFATSKGIFQALDNGVYTNNSQSLVLSKDDQNTFRNLILLYGEVSSAAKYLAYNLKLQADNKKEQMTAFAKAHNGIELYEWLSLPENKERLEIFNKGVVEQDNASGKGLYQDYNWSQYCNTKFVDIASGIGGFLSQLLTCYPTMKGVLYELPSVIEMSEQISYDNTHSYILHYFYKGDFFINTPPPANVYFLHSILHNWPDEQAIKILKTVRSAISLTNDSSSGHEMATNFKPKLLLAERIINDQTQSSKYQMDMIMMCICDGKVRSKSEIEKLLDKSGWKFMKITSCEGEFSVIEAFPL</sequence>
<evidence type="ECO:0000259" key="6">
    <source>
        <dbReference type="Pfam" id="PF00891"/>
    </source>
</evidence>
<dbReference type="InterPro" id="IPR001077">
    <property type="entry name" value="COMT_C"/>
</dbReference>
<dbReference type="InterPro" id="IPR036390">
    <property type="entry name" value="WH_DNA-bd_sf"/>
</dbReference>
<dbReference type="EMBL" id="WTPW01001654">
    <property type="protein sequence ID" value="KAF0424080.1"/>
    <property type="molecule type" value="Genomic_DNA"/>
</dbReference>
<dbReference type="Pfam" id="PF08100">
    <property type="entry name" value="Dimerisation"/>
    <property type="match status" value="1"/>
</dbReference>
<dbReference type="PIRSF" id="PIRSF005739">
    <property type="entry name" value="O-mtase"/>
    <property type="match status" value="1"/>
</dbReference>
<evidence type="ECO:0000259" key="7">
    <source>
        <dbReference type="Pfam" id="PF08100"/>
    </source>
</evidence>
<gene>
    <name evidence="8" type="ORF">F8M41_006618</name>
</gene>
<accession>A0A8H3X974</accession>
<dbReference type="InterPro" id="IPR016461">
    <property type="entry name" value="COMT-like"/>
</dbReference>
<dbReference type="Proteomes" id="UP000439903">
    <property type="component" value="Unassembled WGS sequence"/>
</dbReference>
<evidence type="ECO:0000256" key="4">
    <source>
        <dbReference type="PIRSR" id="PIRSR005739-1"/>
    </source>
</evidence>
<dbReference type="PROSITE" id="PS51683">
    <property type="entry name" value="SAM_OMT_II"/>
    <property type="match status" value="1"/>
</dbReference>
<feature type="active site" description="Proton acceptor" evidence="4">
    <location>
        <position position="309"/>
    </location>
</feature>
<dbReference type="SUPFAM" id="SSF53335">
    <property type="entry name" value="S-adenosyl-L-methionine-dependent methyltransferases"/>
    <property type="match status" value="1"/>
</dbReference>
<dbReference type="PANTHER" id="PTHR43712">
    <property type="entry name" value="PUTATIVE (AFU_ORTHOLOGUE AFUA_4G14580)-RELATED"/>
    <property type="match status" value="1"/>
</dbReference>
<evidence type="ECO:0000313" key="9">
    <source>
        <dbReference type="Proteomes" id="UP000439903"/>
    </source>
</evidence>
<dbReference type="SUPFAM" id="SSF46785">
    <property type="entry name" value="Winged helix' DNA-binding domain"/>
    <property type="match status" value="1"/>
</dbReference>
<dbReference type="Gene3D" id="1.10.10.10">
    <property type="entry name" value="Winged helix-like DNA-binding domain superfamily/Winged helix DNA-binding domain"/>
    <property type="match status" value="1"/>
</dbReference>
<dbReference type="Gene3D" id="3.40.50.150">
    <property type="entry name" value="Vaccinia Virus protein VP39"/>
    <property type="match status" value="1"/>
</dbReference>
<dbReference type="GO" id="GO:0008171">
    <property type="term" value="F:O-methyltransferase activity"/>
    <property type="evidence" value="ECO:0007669"/>
    <property type="project" value="InterPro"/>
</dbReference>
<evidence type="ECO:0000256" key="5">
    <source>
        <dbReference type="SAM" id="SignalP"/>
    </source>
</evidence>
<evidence type="ECO:0000256" key="1">
    <source>
        <dbReference type="ARBA" id="ARBA00022603"/>
    </source>
</evidence>
<evidence type="ECO:0000256" key="3">
    <source>
        <dbReference type="ARBA" id="ARBA00022691"/>
    </source>
</evidence>
<organism evidence="8 9">
    <name type="scientific">Gigaspora margarita</name>
    <dbReference type="NCBI Taxonomy" id="4874"/>
    <lineage>
        <taxon>Eukaryota</taxon>
        <taxon>Fungi</taxon>
        <taxon>Fungi incertae sedis</taxon>
        <taxon>Mucoromycota</taxon>
        <taxon>Glomeromycotina</taxon>
        <taxon>Glomeromycetes</taxon>
        <taxon>Diversisporales</taxon>
        <taxon>Gigasporaceae</taxon>
        <taxon>Gigaspora</taxon>
    </lineage>
</organism>
<dbReference type="InterPro" id="IPR029063">
    <property type="entry name" value="SAM-dependent_MTases_sf"/>
</dbReference>
<comment type="caution">
    <text evidence="8">The sequence shown here is derived from an EMBL/GenBank/DDBJ whole genome shotgun (WGS) entry which is preliminary data.</text>
</comment>
<evidence type="ECO:0000256" key="2">
    <source>
        <dbReference type="ARBA" id="ARBA00022679"/>
    </source>
</evidence>
<feature type="signal peptide" evidence="5">
    <location>
        <begin position="1"/>
        <end position="19"/>
    </location>
</feature>
<feature type="chain" id="PRO_5034024458" evidence="5">
    <location>
        <begin position="20"/>
        <end position="412"/>
    </location>
</feature>
<name>A0A8H3X974_GIGMA</name>
<dbReference type="AlphaFoldDB" id="A0A8H3X974"/>
<reference evidence="8 9" key="1">
    <citation type="journal article" date="2019" name="Environ. Microbiol.">
        <title>At the nexus of three kingdoms: the genome of the mycorrhizal fungus Gigaspora margarita provides insights into plant, endobacterial and fungal interactions.</title>
        <authorList>
            <person name="Venice F."/>
            <person name="Ghignone S."/>
            <person name="Salvioli di Fossalunga A."/>
            <person name="Amselem J."/>
            <person name="Novero M."/>
            <person name="Xianan X."/>
            <person name="Sedzielewska Toro K."/>
            <person name="Morin E."/>
            <person name="Lipzen A."/>
            <person name="Grigoriev I.V."/>
            <person name="Henrissat B."/>
            <person name="Martin F.M."/>
            <person name="Bonfante P."/>
        </authorList>
    </citation>
    <scope>NUCLEOTIDE SEQUENCE [LARGE SCALE GENOMIC DNA]</scope>
    <source>
        <strain evidence="8 9">BEG34</strain>
    </source>
</reference>
<evidence type="ECO:0000313" key="8">
    <source>
        <dbReference type="EMBL" id="KAF0424080.1"/>
    </source>
</evidence>
<dbReference type="InterPro" id="IPR036388">
    <property type="entry name" value="WH-like_DNA-bd_sf"/>
</dbReference>
<dbReference type="GO" id="GO:0032259">
    <property type="term" value="P:methylation"/>
    <property type="evidence" value="ECO:0007669"/>
    <property type="project" value="UniProtKB-KW"/>
</dbReference>